<evidence type="ECO:0008006" key="5">
    <source>
        <dbReference type="Google" id="ProtNLM"/>
    </source>
</evidence>
<proteinExistence type="predicted"/>
<dbReference type="PANTHER" id="PTHR38926:SF5">
    <property type="entry name" value="F-BOX AND LEUCINE-RICH REPEAT PROTEIN 6"/>
    <property type="match status" value="1"/>
</dbReference>
<dbReference type="Proteomes" id="UP001437256">
    <property type="component" value="Unassembled WGS sequence"/>
</dbReference>
<dbReference type="Gene3D" id="1.20.1280.50">
    <property type="match status" value="1"/>
</dbReference>
<dbReference type="EMBL" id="JBBXMP010000029">
    <property type="protein sequence ID" value="KAL0067049.1"/>
    <property type="molecule type" value="Genomic_DNA"/>
</dbReference>
<dbReference type="SUPFAM" id="SSF52047">
    <property type="entry name" value="RNI-like"/>
    <property type="match status" value="1"/>
</dbReference>
<keyword evidence="4" id="KW-1185">Reference proteome</keyword>
<sequence>MASNDTRIVEEEDIDLGNESAVRQRIKDLEEMMRRCQSRLEALKLTLNGFKPTNRLPSEILAMIFGRCVMEGRVSFDMHTKPRWMGFTAVCQYWRSVALNTPALWTYPDYHHADLARSMIERSQPLPITVEVHISPWTTREGMLALQETFQHASRISHFKLSVRGRIDPKEYLSKHATKAAAPLLQSMEIHIAKFQHSFKIPDKIWGGKAPNLTHLSLQGCCIESKSRLLRHLTFLHLDMRNSHRPVNYKEIVNNAPHLEHLELCPGARMRDDEPTNVLHLPRLRHFHASGDMLGCTFLLNQFSFPDSTTIHIEVTFVRCESRFQADQVFMLFLSSISGIFASAQHNGAIPLKSLLVEGYDRAWMQIQAWAKPSGAIHFEERNIQPRLCLSFNHTHREHRPRWDNVLGTIVSNTFHLAIPSLECLSFRIDKDLLRTPLETILRCFHSLSVHTLEILDHPLPVIFEAMRDDTSLGRAPWRPIPTLWPEQYEEDLRNGIAFPKLRTLCLDSVELTSYTEVAPIFDSLVESLKARWKYDSQLDLAYLKECDLDDEQVALLGKVVKEYVVNSR</sequence>
<name>A0ABR2ZIQ1_9AGAR</name>
<accession>A0ABR2ZIQ1</accession>
<dbReference type="InterPro" id="IPR032675">
    <property type="entry name" value="LRR_dom_sf"/>
</dbReference>
<gene>
    <name evidence="3" type="ORF">AAF712_005833</name>
    <name evidence="2" type="ORF">AAF712_012388</name>
</gene>
<evidence type="ECO:0000256" key="1">
    <source>
        <dbReference type="SAM" id="Coils"/>
    </source>
</evidence>
<dbReference type="PANTHER" id="PTHR38926">
    <property type="entry name" value="F-BOX DOMAIN CONTAINING PROTEIN, EXPRESSED"/>
    <property type="match status" value="1"/>
</dbReference>
<comment type="caution">
    <text evidence="2">The sequence shown here is derived from an EMBL/GenBank/DDBJ whole genome shotgun (WGS) entry which is preliminary data.</text>
</comment>
<dbReference type="Gene3D" id="3.80.10.10">
    <property type="entry name" value="Ribonuclease Inhibitor"/>
    <property type="match status" value="1"/>
</dbReference>
<feature type="coiled-coil region" evidence="1">
    <location>
        <begin position="19"/>
        <end position="46"/>
    </location>
</feature>
<evidence type="ECO:0000313" key="4">
    <source>
        <dbReference type="Proteomes" id="UP001437256"/>
    </source>
</evidence>
<evidence type="ECO:0000313" key="2">
    <source>
        <dbReference type="EMBL" id="KAL0060849.1"/>
    </source>
</evidence>
<organism evidence="2 4">
    <name type="scientific">Marasmius tenuissimus</name>
    <dbReference type="NCBI Taxonomy" id="585030"/>
    <lineage>
        <taxon>Eukaryota</taxon>
        <taxon>Fungi</taxon>
        <taxon>Dikarya</taxon>
        <taxon>Basidiomycota</taxon>
        <taxon>Agaricomycotina</taxon>
        <taxon>Agaricomycetes</taxon>
        <taxon>Agaricomycetidae</taxon>
        <taxon>Agaricales</taxon>
        <taxon>Marasmiineae</taxon>
        <taxon>Marasmiaceae</taxon>
        <taxon>Marasmius</taxon>
    </lineage>
</organism>
<keyword evidence="1" id="KW-0175">Coiled coil</keyword>
<dbReference type="EMBL" id="JBBXMP010000159">
    <property type="protein sequence ID" value="KAL0060849.1"/>
    <property type="molecule type" value="Genomic_DNA"/>
</dbReference>
<evidence type="ECO:0000313" key="3">
    <source>
        <dbReference type="EMBL" id="KAL0067049.1"/>
    </source>
</evidence>
<reference evidence="2 4" key="1">
    <citation type="submission" date="2024-05" db="EMBL/GenBank/DDBJ databases">
        <title>A draft genome resource for the thread blight pathogen Marasmius tenuissimus strain MS-2.</title>
        <authorList>
            <person name="Yulfo-Soto G.E."/>
            <person name="Baruah I.K."/>
            <person name="Amoako-Attah I."/>
            <person name="Bukari Y."/>
            <person name="Meinhardt L.W."/>
            <person name="Bailey B.A."/>
            <person name="Cohen S.P."/>
        </authorList>
    </citation>
    <scope>NUCLEOTIDE SEQUENCE [LARGE SCALE GENOMIC DNA]</scope>
    <source>
        <strain evidence="2 4">MS-2</strain>
    </source>
</reference>
<protein>
    <recommendedName>
        <fullName evidence="5">F-box domain-containing protein</fullName>
    </recommendedName>
</protein>